<reference evidence="2 3" key="1">
    <citation type="submission" date="2016-11" db="UniProtKB">
        <authorList>
            <consortium name="WormBaseParasite"/>
        </authorList>
    </citation>
    <scope>IDENTIFICATION</scope>
</reference>
<dbReference type="WBParaSite" id="maker-uti_cns_0000404-snap-gene-0.6-mRNA-1">
    <property type="protein sequence ID" value="maker-uti_cns_0000404-snap-gene-0.6-mRNA-1"/>
    <property type="gene ID" value="maker-uti_cns_0000404-snap-gene-0.6"/>
</dbReference>
<name>A0A1I8FZ42_9PLAT</name>
<dbReference type="Proteomes" id="UP000095280">
    <property type="component" value="Unplaced"/>
</dbReference>
<protein>
    <submittedName>
        <fullName evidence="2 3">Myosin motor domain-containing protein</fullName>
    </submittedName>
</protein>
<keyword evidence="1" id="KW-1185">Reference proteome</keyword>
<evidence type="ECO:0000313" key="1">
    <source>
        <dbReference type="Proteomes" id="UP000095280"/>
    </source>
</evidence>
<sequence>MRYNNWKLALAELGIPLSDVARIMAAILLLGNVAFVDAEDAGPQQLELLGHRGERMKIETEIDIQ</sequence>
<proteinExistence type="predicted"/>
<evidence type="ECO:0000313" key="3">
    <source>
        <dbReference type="WBParaSite" id="maker-uti_cns_0000404-snap-gene-0.6-mRNA-1"/>
    </source>
</evidence>
<dbReference type="WBParaSite" id="maker-uti_cns_0000205-snap-gene-2.6-mRNA-1">
    <property type="protein sequence ID" value="maker-uti_cns_0000205-snap-gene-2.6-mRNA-1"/>
    <property type="gene ID" value="maker-uti_cns_0000205-snap-gene-2.6"/>
</dbReference>
<dbReference type="AlphaFoldDB" id="A0A1I8FZ42"/>
<evidence type="ECO:0000313" key="2">
    <source>
        <dbReference type="WBParaSite" id="maker-uti_cns_0000205-snap-gene-2.6-mRNA-1"/>
    </source>
</evidence>
<organism evidence="1 3">
    <name type="scientific">Macrostomum lignano</name>
    <dbReference type="NCBI Taxonomy" id="282301"/>
    <lineage>
        <taxon>Eukaryota</taxon>
        <taxon>Metazoa</taxon>
        <taxon>Spiralia</taxon>
        <taxon>Lophotrochozoa</taxon>
        <taxon>Platyhelminthes</taxon>
        <taxon>Rhabditophora</taxon>
        <taxon>Macrostomorpha</taxon>
        <taxon>Macrostomida</taxon>
        <taxon>Macrostomidae</taxon>
        <taxon>Macrostomum</taxon>
    </lineage>
</organism>
<accession>A0A1I8FZ42</accession>